<protein>
    <recommendedName>
        <fullName evidence="9">Major facilitator superfamily (MFS) profile domain-containing protein</fullName>
    </recommendedName>
</protein>
<feature type="transmembrane region" description="Helical" evidence="8">
    <location>
        <begin position="251"/>
        <end position="274"/>
    </location>
</feature>
<comment type="subcellular location">
    <subcellularLocation>
        <location evidence="1">Membrane</location>
        <topology evidence="1">Multi-pass membrane protein</topology>
    </subcellularLocation>
</comment>
<dbReference type="InterPro" id="IPR036259">
    <property type="entry name" value="MFS_trans_sf"/>
</dbReference>
<evidence type="ECO:0000256" key="3">
    <source>
        <dbReference type="ARBA" id="ARBA00022448"/>
    </source>
</evidence>
<evidence type="ECO:0000313" key="11">
    <source>
        <dbReference type="Proteomes" id="UP000236621"/>
    </source>
</evidence>
<dbReference type="PROSITE" id="PS50850">
    <property type="entry name" value="MFS"/>
    <property type="match status" value="1"/>
</dbReference>
<dbReference type="InterPro" id="IPR020846">
    <property type="entry name" value="MFS_dom"/>
</dbReference>
<feature type="transmembrane region" description="Helical" evidence="8">
    <location>
        <begin position="143"/>
        <end position="164"/>
    </location>
</feature>
<reference evidence="10 11" key="1">
    <citation type="submission" date="2017-08" db="EMBL/GenBank/DDBJ databases">
        <title>Harnessing the power of phylogenomics to disentangle the directionality and signatures of interkingdom host jumping in the parasitic fungal genus Tolypocladium.</title>
        <authorList>
            <person name="Quandt C.A."/>
            <person name="Patterson W."/>
            <person name="Spatafora J.W."/>
        </authorList>
    </citation>
    <scope>NUCLEOTIDE SEQUENCE [LARGE SCALE GENOMIC DNA]</scope>
    <source>
        <strain evidence="10 11">CBS 113982</strain>
    </source>
</reference>
<keyword evidence="4 8" id="KW-0812">Transmembrane</keyword>
<dbReference type="AlphaFoldDB" id="A0A2K3QFQ2"/>
<feature type="transmembrane region" description="Helical" evidence="8">
    <location>
        <begin position="381"/>
        <end position="399"/>
    </location>
</feature>
<feature type="transmembrane region" description="Helical" evidence="8">
    <location>
        <begin position="64"/>
        <end position="86"/>
    </location>
</feature>
<dbReference type="Proteomes" id="UP000236621">
    <property type="component" value="Unassembled WGS sequence"/>
</dbReference>
<feature type="transmembrane region" description="Helical" evidence="8">
    <location>
        <begin position="312"/>
        <end position="334"/>
    </location>
</feature>
<dbReference type="Gene3D" id="1.20.1250.20">
    <property type="entry name" value="MFS general substrate transporter like domains"/>
    <property type="match status" value="1"/>
</dbReference>
<dbReference type="EMBL" id="NRSZ01000566">
    <property type="protein sequence ID" value="PNY26343.1"/>
    <property type="molecule type" value="Genomic_DNA"/>
</dbReference>
<organism evidence="10 11">
    <name type="scientific">Tolypocladium capitatum</name>
    <dbReference type="NCBI Taxonomy" id="45235"/>
    <lineage>
        <taxon>Eukaryota</taxon>
        <taxon>Fungi</taxon>
        <taxon>Dikarya</taxon>
        <taxon>Ascomycota</taxon>
        <taxon>Pezizomycotina</taxon>
        <taxon>Sordariomycetes</taxon>
        <taxon>Hypocreomycetidae</taxon>
        <taxon>Hypocreales</taxon>
        <taxon>Ophiocordycipitaceae</taxon>
        <taxon>Tolypocladium</taxon>
    </lineage>
</organism>
<accession>A0A2K3QFQ2</accession>
<keyword evidence="5 8" id="KW-1133">Transmembrane helix</keyword>
<feature type="transmembrane region" description="Helical" evidence="8">
    <location>
        <begin position="411"/>
        <end position="431"/>
    </location>
</feature>
<gene>
    <name evidence="10" type="ORF">TCAP_03730</name>
</gene>
<dbReference type="InterPro" id="IPR050327">
    <property type="entry name" value="Proton-linked_MCT"/>
</dbReference>
<sequence length="439" mass="46863">MADRSDDALAVPKSPSEQASSRQSHEKSHEKSDGTPGPPATPDGGEPRRSAGGIDDFPEGGLRAWLVVAGAAATNMCTFGWINCLLRGKLPPGLLGEHHRMDRGFFVGRAFDKYGPRWLLLFGTFMHVFGLMMASVSTKYYQIILSQGICSPIGICCIFTPAIACVSTWFRQRRGLAIGIISGGASLGGVFLPIMFNRLITQIGFPWAMRACAFLILGLLLFANLTIVSRLPPSPTPLPLKGLLKPFTERAYVLTLASAFMYFLGLFVPINYVTTQAIELGMSQDLAQYLVPILNSASLFGRVLPGIAADRVGAYNTQTVMSLFSGIIVLALWLPASSNAALIVFAALYGFGSGAFVTLTPTLIAQISPIREIGLRNGMQFGVLAIAALASNPIGGAFIANDNGGYTQAKIWTGVILMVGASMYAFTRVSLGGLKLVKI</sequence>
<evidence type="ECO:0000313" key="10">
    <source>
        <dbReference type="EMBL" id="PNY26343.1"/>
    </source>
</evidence>
<evidence type="ECO:0000256" key="8">
    <source>
        <dbReference type="SAM" id="Phobius"/>
    </source>
</evidence>
<evidence type="ECO:0000256" key="7">
    <source>
        <dbReference type="SAM" id="MobiDB-lite"/>
    </source>
</evidence>
<comment type="caution">
    <text evidence="10">The sequence shown here is derived from an EMBL/GenBank/DDBJ whole genome shotgun (WGS) entry which is preliminary data.</text>
</comment>
<keyword evidence="3" id="KW-0813">Transport</keyword>
<comment type="similarity">
    <text evidence="2">Belongs to the major facilitator superfamily. Monocarboxylate porter (TC 2.A.1.13) family.</text>
</comment>
<dbReference type="PANTHER" id="PTHR11360">
    <property type="entry name" value="MONOCARBOXYLATE TRANSPORTER"/>
    <property type="match status" value="1"/>
</dbReference>
<dbReference type="PANTHER" id="PTHR11360:SF224">
    <property type="entry name" value="MAJOR FACILITATOR SUPERFAMILY (MFS) PROFILE DOMAIN-CONTAINING PROTEIN-RELATED"/>
    <property type="match status" value="1"/>
</dbReference>
<name>A0A2K3QFQ2_9HYPO</name>
<keyword evidence="6 8" id="KW-0472">Membrane</keyword>
<feature type="transmembrane region" description="Helical" evidence="8">
    <location>
        <begin position="340"/>
        <end position="360"/>
    </location>
</feature>
<proteinExistence type="inferred from homology"/>
<feature type="region of interest" description="Disordered" evidence="7">
    <location>
        <begin position="1"/>
        <end position="54"/>
    </location>
</feature>
<feature type="transmembrane region" description="Helical" evidence="8">
    <location>
        <begin position="208"/>
        <end position="231"/>
    </location>
</feature>
<dbReference type="OrthoDB" id="5667at2759"/>
<dbReference type="InterPro" id="IPR011701">
    <property type="entry name" value="MFS"/>
</dbReference>
<feature type="transmembrane region" description="Helical" evidence="8">
    <location>
        <begin position="286"/>
        <end position="305"/>
    </location>
</feature>
<feature type="transmembrane region" description="Helical" evidence="8">
    <location>
        <begin position="118"/>
        <end position="137"/>
    </location>
</feature>
<evidence type="ECO:0000256" key="2">
    <source>
        <dbReference type="ARBA" id="ARBA00006727"/>
    </source>
</evidence>
<dbReference type="Pfam" id="PF07690">
    <property type="entry name" value="MFS_1"/>
    <property type="match status" value="1"/>
</dbReference>
<evidence type="ECO:0000256" key="1">
    <source>
        <dbReference type="ARBA" id="ARBA00004141"/>
    </source>
</evidence>
<evidence type="ECO:0000256" key="6">
    <source>
        <dbReference type="ARBA" id="ARBA00023136"/>
    </source>
</evidence>
<evidence type="ECO:0000256" key="4">
    <source>
        <dbReference type="ARBA" id="ARBA00022692"/>
    </source>
</evidence>
<dbReference type="SUPFAM" id="SSF103473">
    <property type="entry name" value="MFS general substrate transporter"/>
    <property type="match status" value="1"/>
</dbReference>
<evidence type="ECO:0000256" key="5">
    <source>
        <dbReference type="ARBA" id="ARBA00022989"/>
    </source>
</evidence>
<keyword evidence="11" id="KW-1185">Reference proteome</keyword>
<feature type="domain" description="Major facilitator superfamily (MFS) profile" evidence="9">
    <location>
        <begin position="251"/>
        <end position="439"/>
    </location>
</feature>
<dbReference type="GO" id="GO:0022857">
    <property type="term" value="F:transmembrane transporter activity"/>
    <property type="evidence" value="ECO:0007669"/>
    <property type="project" value="InterPro"/>
</dbReference>
<feature type="compositionally biased region" description="Basic and acidic residues" evidence="7">
    <location>
        <begin position="23"/>
        <end position="33"/>
    </location>
</feature>
<evidence type="ECO:0000259" key="9">
    <source>
        <dbReference type="PROSITE" id="PS50850"/>
    </source>
</evidence>
<dbReference type="GO" id="GO:0016020">
    <property type="term" value="C:membrane"/>
    <property type="evidence" value="ECO:0007669"/>
    <property type="project" value="UniProtKB-SubCell"/>
</dbReference>
<feature type="transmembrane region" description="Helical" evidence="8">
    <location>
        <begin position="176"/>
        <end position="196"/>
    </location>
</feature>